<dbReference type="RefSeq" id="WP_197628715.1">
    <property type="nucleotide sequence ID" value="NZ_CP063073.1"/>
</dbReference>
<dbReference type="AlphaFoldDB" id="A0A7M1KN18"/>
<evidence type="ECO:0000313" key="3">
    <source>
        <dbReference type="Proteomes" id="UP000594923"/>
    </source>
</evidence>
<accession>A0A7M1KN18</accession>
<name>A0A7M1KN18_9PSED</name>
<proteinExistence type="predicted"/>
<feature type="chain" id="PRO_5029552554" evidence="1">
    <location>
        <begin position="23"/>
        <end position="153"/>
    </location>
</feature>
<dbReference type="Proteomes" id="UP000594923">
    <property type="component" value="Chromosome"/>
</dbReference>
<evidence type="ECO:0000256" key="1">
    <source>
        <dbReference type="SAM" id="SignalP"/>
    </source>
</evidence>
<keyword evidence="1" id="KW-0732">Signal</keyword>
<protein>
    <submittedName>
        <fullName evidence="2">DUF3225 domain-containing protein</fullName>
    </submittedName>
</protein>
<dbReference type="EMBL" id="CP063073">
    <property type="protein sequence ID" value="QOQ77645.1"/>
    <property type="molecule type" value="Genomic_DNA"/>
</dbReference>
<evidence type="ECO:0000313" key="2">
    <source>
        <dbReference type="EMBL" id="QOQ77645.1"/>
    </source>
</evidence>
<dbReference type="SUPFAM" id="SSF54427">
    <property type="entry name" value="NTF2-like"/>
    <property type="match status" value="1"/>
</dbReference>
<reference evidence="2 3" key="1">
    <citation type="submission" date="2020-10" db="EMBL/GenBank/DDBJ databases">
        <title>High quality whole genome sequence of Pseudomonas poae PMA22.</title>
        <authorList>
            <person name="Hernandez J.G."/>
            <person name="Rodriguez P."/>
            <person name="Cuevas C."/>
            <person name="de la Calle F."/>
            <person name="Galan B."/>
            <person name="Garcia J.L."/>
        </authorList>
    </citation>
    <scope>NUCLEOTIDE SEQUENCE [LARGE SCALE GENOMIC DNA]</scope>
    <source>
        <strain evidence="2 3">PMA22</strain>
    </source>
</reference>
<sequence>MKHCALAVGALFSLLALTPAFATPQEDETRAFFTRFVAAQNAHDLTRIRAMLWDSPKMLWFARGEANWGPDAVVSKLKEYYKGTWQLQPDMSHFSVVMLNDDVAQLMVPVAFTRGHPGEAAQVDTFLISQTLLKGKDGWHVASIMPLADTHFK</sequence>
<dbReference type="Gene3D" id="3.10.450.50">
    <property type="match status" value="1"/>
</dbReference>
<feature type="signal peptide" evidence="1">
    <location>
        <begin position="1"/>
        <end position="22"/>
    </location>
</feature>
<organism evidence="2 3">
    <name type="scientific">Pseudomonas poae</name>
    <dbReference type="NCBI Taxonomy" id="200451"/>
    <lineage>
        <taxon>Bacteria</taxon>
        <taxon>Pseudomonadati</taxon>
        <taxon>Pseudomonadota</taxon>
        <taxon>Gammaproteobacteria</taxon>
        <taxon>Pseudomonadales</taxon>
        <taxon>Pseudomonadaceae</taxon>
        <taxon>Pseudomonas</taxon>
    </lineage>
</organism>
<dbReference type="InterPro" id="IPR032710">
    <property type="entry name" value="NTF2-like_dom_sf"/>
</dbReference>
<gene>
    <name evidence="2" type="ORF">IMF22_11685</name>
</gene>